<evidence type="ECO:0000313" key="2">
    <source>
        <dbReference type="Proteomes" id="UP001195483"/>
    </source>
</evidence>
<organism evidence="1 2">
    <name type="scientific">Potamilus streckersoni</name>
    <dbReference type="NCBI Taxonomy" id="2493646"/>
    <lineage>
        <taxon>Eukaryota</taxon>
        <taxon>Metazoa</taxon>
        <taxon>Spiralia</taxon>
        <taxon>Lophotrochozoa</taxon>
        <taxon>Mollusca</taxon>
        <taxon>Bivalvia</taxon>
        <taxon>Autobranchia</taxon>
        <taxon>Heteroconchia</taxon>
        <taxon>Palaeoheterodonta</taxon>
        <taxon>Unionida</taxon>
        <taxon>Unionoidea</taxon>
        <taxon>Unionidae</taxon>
        <taxon>Ambleminae</taxon>
        <taxon>Lampsilini</taxon>
        <taxon>Potamilus</taxon>
    </lineage>
</organism>
<accession>A0AAE0SFI4</accession>
<evidence type="ECO:0000313" key="1">
    <source>
        <dbReference type="EMBL" id="KAK3590395.1"/>
    </source>
</evidence>
<dbReference type="Proteomes" id="UP001195483">
    <property type="component" value="Unassembled WGS sequence"/>
</dbReference>
<sequence>MQFKPSEMHYSHDSIRCIFTFLHRGKKFGETLDELVHSKVRLDNIPMISVNFINGNWLTYDNRPVWVFKHLELLGLPTSYPRSSLKLQVNNDGRCNTERTSVRNVTMVSYALHSSRQQPISRNQPIAEKSVFKNSLSPDLQEQLRLHCLSRENQRIRSNKVAAYFKSSLSETRTDKVEFLAQNAVPNVTLVPMKRLCERMICKSRFLVKIISACMPLIMCPSYFKISRAANEIMGSSGIK</sequence>
<name>A0AAE0SFI4_9BIVA</name>
<dbReference type="EMBL" id="JAEAOA010001703">
    <property type="protein sequence ID" value="KAK3590395.1"/>
    <property type="molecule type" value="Genomic_DNA"/>
</dbReference>
<proteinExistence type="predicted"/>
<dbReference type="AlphaFoldDB" id="A0AAE0SFI4"/>
<reference evidence="1" key="1">
    <citation type="journal article" date="2021" name="Genome Biol. Evol.">
        <title>A High-Quality Reference Genome for a Parasitic Bivalve with Doubly Uniparental Inheritance (Bivalvia: Unionida).</title>
        <authorList>
            <person name="Smith C.H."/>
        </authorList>
    </citation>
    <scope>NUCLEOTIDE SEQUENCE</scope>
    <source>
        <strain evidence="1">CHS0354</strain>
    </source>
</reference>
<comment type="caution">
    <text evidence="1">The sequence shown here is derived from an EMBL/GenBank/DDBJ whole genome shotgun (WGS) entry which is preliminary data.</text>
</comment>
<reference evidence="1" key="3">
    <citation type="submission" date="2023-05" db="EMBL/GenBank/DDBJ databases">
        <authorList>
            <person name="Smith C.H."/>
        </authorList>
    </citation>
    <scope>NUCLEOTIDE SEQUENCE</scope>
    <source>
        <strain evidence="1">CHS0354</strain>
        <tissue evidence="1">Mantle</tissue>
    </source>
</reference>
<reference evidence="1" key="2">
    <citation type="journal article" date="2021" name="Genome Biol. Evol.">
        <title>Developing a high-quality reference genome for a parasitic bivalve with doubly uniparental inheritance (Bivalvia: Unionida).</title>
        <authorList>
            <person name="Smith C.H."/>
        </authorList>
    </citation>
    <scope>NUCLEOTIDE SEQUENCE</scope>
    <source>
        <strain evidence="1">CHS0354</strain>
        <tissue evidence="1">Mantle</tissue>
    </source>
</reference>
<protein>
    <submittedName>
        <fullName evidence="1">Uncharacterized protein</fullName>
    </submittedName>
</protein>
<keyword evidence="2" id="KW-1185">Reference proteome</keyword>
<gene>
    <name evidence="1" type="ORF">CHS0354_028505</name>
</gene>